<dbReference type="PANTHER" id="PTHR45835:SF99">
    <property type="entry name" value="CHROMO DOMAIN-CONTAINING PROTEIN-RELATED"/>
    <property type="match status" value="1"/>
</dbReference>
<keyword evidence="2" id="KW-1185">Reference proteome</keyword>
<proteinExistence type="predicted"/>
<sequence length="69" mass="8009">MAPYEALYGRRCQTPLCCYQDGENMIVGPEMVKQTTDKVKQIQARIKVAQDRQKSYADKRRRPLEFEAG</sequence>
<dbReference type="AlphaFoldDB" id="A0A392R0J5"/>
<evidence type="ECO:0000313" key="1">
    <source>
        <dbReference type="EMBL" id="MCI29336.1"/>
    </source>
</evidence>
<feature type="non-terminal residue" evidence="1">
    <location>
        <position position="69"/>
    </location>
</feature>
<organism evidence="1 2">
    <name type="scientific">Trifolium medium</name>
    <dbReference type="NCBI Taxonomy" id="97028"/>
    <lineage>
        <taxon>Eukaryota</taxon>
        <taxon>Viridiplantae</taxon>
        <taxon>Streptophyta</taxon>
        <taxon>Embryophyta</taxon>
        <taxon>Tracheophyta</taxon>
        <taxon>Spermatophyta</taxon>
        <taxon>Magnoliopsida</taxon>
        <taxon>eudicotyledons</taxon>
        <taxon>Gunneridae</taxon>
        <taxon>Pentapetalae</taxon>
        <taxon>rosids</taxon>
        <taxon>fabids</taxon>
        <taxon>Fabales</taxon>
        <taxon>Fabaceae</taxon>
        <taxon>Papilionoideae</taxon>
        <taxon>50 kb inversion clade</taxon>
        <taxon>NPAAA clade</taxon>
        <taxon>Hologalegina</taxon>
        <taxon>IRL clade</taxon>
        <taxon>Trifolieae</taxon>
        <taxon>Trifolium</taxon>
    </lineage>
</organism>
<protein>
    <recommendedName>
        <fullName evidence="3">Reverse transcriptase domain-containing protein</fullName>
    </recommendedName>
</protein>
<evidence type="ECO:0008006" key="3">
    <source>
        <dbReference type="Google" id="ProtNLM"/>
    </source>
</evidence>
<accession>A0A392R0J5</accession>
<name>A0A392R0J5_9FABA</name>
<reference evidence="1 2" key="1">
    <citation type="journal article" date="2018" name="Front. Plant Sci.">
        <title>Red Clover (Trifolium pratense) and Zigzag Clover (T. medium) - A Picture of Genomic Similarities and Differences.</title>
        <authorList>
            <person name="Dluhosova J."/>
            <person name="Istvanek J."/>
            <person name="Nedelnik J."/>
            <person name="Repkova J."/>
        </authorList>
    </citation>
    <scope>NUCLEOTIDE SEQUENCE [LARGE SCALE GENOMIC DNA]</scope>
    <source>
        <strain evidence="2">cv. 10/8</strain>
        <tissue evidence="1">Leaf</tissue>
    </source>
</reference>
<evidence type="ECO:0000313" key="2">
    <source>
        <dbReference type="Proteomes" id="UP000265520"/>
    </source>
</evidence>
<dbReference type="EMBL" id="LXQA010171852">
    <property type="protein sequence ID" value="MCI29336.1"/>
    <property type="molecule type" value="Genomic_DNA"/>
</dbReference>
<dbReference type="PANTHER" id="PTHR45835">
    <property type="entry name" value="YALI0A06105P"/>
    <property type="match status" value="1"/>
</dbReference>
<dbReference type="Proteomes" id="UP000265520">
    <property type="component" value="Unassembled WGS sequence"/>
</dbReference>
<comment type="caution">
    <text evidence="1">The sequence shown here is derived from an EMBL/GenBank/DDBJ whole genome shotgun (WGS) entry which is preliminary data.</text>
</comment>